<dbReference type="AlphaFoldDB" id="A0A091CNV6"/>
<evidence type="ECO:0000256" key="1">
    <source>
        <dbReference type="SAM" id="MobiDB-lite"/>
    </source>
</evidence>
<accession>A0A091CNV6</accession>
<reference evidence="2 3" key="1">
    <citation type="submission" date="2013-11" db="EMBL/GenBank/DDBJ databases">
        <title>The Damaraland mole rat (Fukomys damarensis) genome and evolution of African mole rats.</title>
        <authorList>
            <person name="Gladyshev V.N."/>
            <person name="Fang X."/>
        </authorList>
    </citation>
    <scope>NUCLEOTIDE SEQUENCE [LARGE SCALE GENOMIC DNA]</scope>
    <source>
        <tissue evidence="2">Liver</tissue>
    </source>
</reference>
<dbReference type="GO" id="GO:0060041">
    <property type="term" value="P:retina development in camera-type eye"/>
    <property type="evidence" value="ECO:0007669"/>
    <property type="project" value="TreeGrafter"/>
</dbReference>
<feature type="compositionally biased region" description="Polar residues" evidence="1">
    <location>
        <begin position="41"/>
        <end position="56"/>
    </location>
</feature>
<evidence type="ECO:0000313" key="2">
    <source>
        <dbReference type="EMBL" id="KFO19687.1"/>
    </source>
</evidence>
<gene>
    <name evidence="2" type="ORF">H920_18998</name>
</gene>
<evidence type="ECO:0000313" key="3">
    <source>
        <dbReference type="Proteomes" id="UP000028990"/>
    </source>
</evidence>
<feature type="region of interest" description="Disordered" evidence="1">
    <location>
        <begin position="1"/>
        <end position="56"/>
    </location>
</feature>
<organism evidence="2 3">
    <name type="scientific">Fukomys damarensis</name>
    <name type="common">Damaraland mole rat</name>
    <name type="synonym">Cryptomys damarensis</name>
    <dbReference type="NCBI Taxonomy" id="885580"/>
    <lineage>
        <taxon>Eukaryota</taxon>
        <taxon>Metazoa</taxon>
        <taxon>Chordata</taxon>
        <taxon>Craniata</taxon>
        <taxon>Vertebrata</taxon>
        <taxon>Euteleostomi</taxon>
        <taxon>Mammalia</taxon>
        <taxon>Eutheria</taxon>
        <taxon>Euarchontoglires</taxon>
        <taxon>Glires</taxon>
        <taxon>Rodentia</taxon>
        <taxon>Hystricomorpha</taxon>
        <taxon>Bathyergidae</taxon>
        <taxon>Fukomys</taxon>
    </lineage>
</organism>
<dbReference type="PANTHER" id="PTHR28489">
    <property type="entry name" value="RENTINAL DEGENERATION 3-LIKE"/>
    <property type="match status" value="1"/>
</dbReference>
<dbReference type="InterPro" id="IPR028092">
    <property type="entry name" value="RD3"/>
</dbReference>
<proteinExistence type="predicted"/>
<protein>
    <submittedName>
        <fullName evidence="2">Protein RD3</fullName>
    </submittedName>
</protein>
<name>A0A091CNV6_FUKDA</name>
<dbReference type="EMBL" id="KN124946">
    <property type="protein sequence ID" value="KFO19687.1"/>
    <property type="molecule type" value="Genomic_DNA"/>
</dbReference>
<dbReference type="Pfam" id="PF14473">
    <property type="entry name" value="RD3"/>
    <property type="match status" value="1"/>
</dbReference>
<feature type="compositionally biased region" description="Polar residues" evidence="1">
    <location>
        <begin position="1"/>
        <end position="10"/>
    </location>
</feature>
<dbReference type="PANTHER" id="PTHR28489:SF1">
    <property type="entry name" value="PROTEIN RD3"/>
    <property type="match status" value="1"/>
</dbReference>
<sequence>MSVTWTQSSCAGEEDAATEPRWPLPKSLTTATLLSGHRQDSQTTSRSSHSDAQSSKVHTGADYSWLASTGRPTYELSPGERLQLEDVCAKIHPSYCGPAILRGTQCEWAGVVLLFSLEQVTRGIPDLLGLQSSCHQSVPGKQVCSHLQRLAIRPLVVTGGPVRVHLADWGSPQVSAYTSSVSLGVCQLPPSWDSPSAGLPKVALGNMRGLGSSYCCNPFSISCRNETSTVSSAHCVILTQEFNLVASWFSL</sequence>
<dbReference type="Proteomes" id="UP000028990">
    <property type="component" value="Unassembled WGS sequence"/>
</dbReference>
<keyword evidence="3" id="KW-1185">Reference proteome</keyword>